<evidence type="ECO:0000313" key="6">
    <source>
        <dbReference type="Proteomes" id="UP000663829"/>
    </source>
</evidence>
<protein>
    <submittedName>
        <fullName evidence="3">Uncharacterized protein</fullName>
    </submittedName>
</protein>
<proteinExistence type="predicted"/>
<evidence type="ECO:0000313" key="3">
    <source>
        <dbReference type="EMBL" id="CAF1021721.1"/>
    </source>
</evidence>
<dbReference type="Proteomes" id="UP000663829">
    <property type="component" value="Unassembled WGS sequence"/>
</dbReference>
<dbReference type="EMBL" id="CAJNOK010004089">
    <property type="protein sequence ID" value="CAF0925558.1"/>
    <property type="molecule type" value="Genomic_DNA"/>
</dbReference>
<evidence type="ECO:0000256" key="1">
    <source>
        <dbReference type="SAM" id="Phobius"/>
    </source>
</evidence>
<dbReference type="Proteomes" id="UP000681722">
    <property type="component" value="Unassembled WGS sequence"/>
</dbReference>
<dbReference type="Proteomes" id="UP000682733">
    <property type="component" value="Unassembled WGS sequence"/>
</dbReference>
<dbReference type="EMBL" id="CAJNOQ010003627">
    <property type="protein sequence ID" value="CAF1021721.1"/>
    <property type="molecule type" value="Genomic_DNA"/>
</dbReference>
<reference evidence="3" key="1">
    <citation type="submission" date="2021-02" db="EMBL/GenBank/DDBJ databases">
        <authorList>
            <person name="Nowell W R."/>
        </authorList>
    </citation>
    <scope>NUCLEOTIDE SEQUENCE</scope>
</reference>
<keyword evidence="1" id="KW-0812">Transmembrane</keyword>
<keyword evidence="1" id="KW-0472">Membrane</keyword>
<evidence type="ECO:0000313" key="5">
    <source>
        <dbReference type="EMBL" id="CAF3793143.1"/>
    </source>
</evidence>
<keyword evidence="1" id="KW-1133">Transmembrane helix</keyword>
<name>A0A814ICN9_9BILA</name>
<dbReference type="AlphaFoldDB" id="A0A814ICN9"/>
<gene>
    <name evidence="3" type="ORF">GPM918_LOCUS14818</name>
    <name evidence="2" type="ORF">OVA965_LOCUS10861</name>
    <name evidence="5" type="ORF">SRO942_LOCUS14818</name>
    <name evidence="4" type="ORF">TMI583_LOCUS10855</name>
</gene>
<dbReference type="Proteomes" id="UP000677228">
    <property type="component" value="Unassembled WGS sequence"/>
</dbReference>
<keyword evidence="6" id="KW-1185">Reference proteome</keyword>
<accession>A0A814ICN9</accession>
<feature type="transmembrane region" description="Helical" evidence="1">
    <location>
        <begin position="72"/>
        <end position="91"/>
    </location>
</feature>
<dbReference type="EMBL" id="CAJOBA010004090">
    <property type="protein sequence ID" value="CAF3702621.1"/>
    <property type="molecule type" value="Genomic_DNA"/>
</dbReference>
<evidence type="ECO:0000313" key="4">
    <source>
        <dbReference type="EMBL" id="CAF3702621.1"/>
    </source>
</evidence>
<sequence length="165" mass="18907">MSYINVNKFSMMIKFDQNIIMKNGINASIISFKEQNYSSTFESNNVSHSMLITTKSPTIYSQQTNITNVIEYAVPFGCLVLLALILSIVTIRNRTRASNIWSTIRRMRNTNLKLFGTTLRRDSEFSFQFDPIDDAFSSKSVNEKNDNMQSEKERTIVESSVVSFV</sequence>
<organism evidence="3 6">
    <name type="scientific">Didymodactylos carnosus</name>
    <dbReference type="NCBI Taxonomy" id="1234261"/>
    <lineage>
        <taxon>Eukaryota</taxon>
        <taxon>Metazoa</taxon>
        <taxon>Spiralia</taxon>
        <taxon>Gnathifera</taxon>
        <taxon>Rotifera</taxon>
        <taxon>Eurotatoria</taxon>
        <taxon>Bdelloidea</taxon>
        <taxon>Philodinida</taxon>
        <taxon>Philodinidae</taxon>
        <taxon>Didymodactylos</taxon>
    </lineage>
</organism>
<evidence type="ECO:0000313" key="2">
    <source>
        <dbReference type="EMBL" id="CAF0925558.1"/>
    </source>
</evidence>
<dbReference type="EMBL" id="CAJOBC010003627">
    <property type="protein sequence ID" value="CAF3793143.1"/>
    <property type="molecule type" value="Genomic_DNA"/>
</dbReference>
<comment type="caution">
    <text evidence="3">The sequence shown here is derived from an EMBL/GenBank/DDBJ whole genome shotgun (WGS) entry which is preliminary data.</text>
</comment>